<feature type="domain" description="eCIS core" evidence="2">
    <location>
        <begin position="82"/>
        <end position="147"/>
    </location>
</feature>
<evidence type="ECO:0000256" key="1">
    <source>
        <dbReference type="SAM" id="MobiDB-lite"/>
    </source>
</evidence>
<feature type="region of interest" description="Disordered" evidence="1">
    <location>
        <begin position="1"/>
        <end position="86"/>
    </location>
</feature>
<dbReference type="InterPro" id="IPR025295">
    <property type="entry name" value="eCIS_core_dom"/>
</dbReference>
<evidence type="ECO:0000313" key="4">
    <source>
        <dbReference type="Proteomes" id="UP000198521"/>
    </source>
</evidence>
<feature type="compositionally biased region" description="Polar residues" evidence="1">
    <location>
        <begin position="70"/>
        <end position="82"/>
    </location>
</feature>
<gene>
    <name evidence="3" type="ORF">SAMN04487910_2992</name>
</gene>
<dbReference type="EMBL" id="FOAB01000005">
    <property type="protein sequence ID" value="SEL67295.1"/>
    <property type="molecule type" value="Genomic_DNA"/>
</dbReference>
<organism evidence="3 4">
    <name type="scientific">Aquimarina amphilecti</name>
    <dbReference type="NCBI Taxonomy" id="1038014"/>
    <lineage>
        <taxon>Bacteria</taxon>
        <taxon>Pseudomonadati</taxon>
        <taxon>Bacteroidota</taxon>
        <taxon>Flavobacteriia</taxon>
        <taxon>Flavobacteriales</taxon>
        <taxon>Flavobacteriaceae</taxon>
        <taxon>Aquimarina</taxon>
    </lineage>
</organism>
<accession>A0A1H7S475</accession>
<dbReference type="RefSeq" id="WP_211482398.1">
    <property type="nucleotide sequence ID" value="NZ_FOAB01000005.1"/>
</dbReference>
<evidence type="ECO:0000313" key="3">
    <source>
        <dbReference type="EMBL" id="SEL67295.1"/>
    </source>
</evidence>
<feature type="compositionally biased region" description="Polar residues" evidence="1">
    <location>
        <begin position="10"/>
        <end position="28"/>
    </location>
</feature>
<keyword evidence="4" id="KW-1185">Reference proteome</keyword>
<proteinExistence type="predicted"/>
<reference evidence="4" key="1">
    <citation type="submission" date="2016-10" db="EMBL/GenBank/DDBJ databases">
        <authorList>
            <person name="Varghese N."/>
            <person name="Submissions S."/>
        </authorList>
    </citation>
    <scope>NUCLEOTIDE SEQUENCE [LARGE SCALE GENOMIC DNA]</scope>
    <source>
        <strain evidence="4">DSM 25232 / NCIMB 14723 / 92V</strain>
    </source>
</reference>
<dbReference type="Pfam" id="PF13699">
    <property type="entry name" value="eCIS_core"/>
    <property type="match status" value="1"/>
</dbReference>
<dbReference type="Proteomes" id="UP000198521">
    <property type="component" value="Unassembled WGS sequence"/>
</dbReference>
<dbReference type="AlphaFoldDB" id="A0A1H7S475"/>
<protein>
    <recommendedName>
        <fullName evidence="2">eCIS core domain-containing protein</fullName>
    </recommendedName>
</protein>
<dbReference type="STRING" id="1038014.SAMN04487910_2992"/>
<feature type="compositionally biased region" description="Polar residues" evidence="1">
    <location>
        <begin position="48"/>
        <end position="61"/>
    </location>
</feature>
<name>A0A1H7S475_AQUAM</name>
<sequence length="479" mass="55467">MKTQTDKTQEQQNSITPRVASQSSNGGTAQLKDNRTSSMSQRKLRSGMDSTDNSNNPIQRKTSPERSVLSGVQGSRRNNTGLPDNLKSGIENLSGYSMDDVKVHYNSSKPAQLQAHAYAQGTDIHLASGQEKHLPHETWHVVQQKQGRVQPTRQLKSKVNINDDVSLEKEADVMGEKALKFDEKKEHNASLALSPNANKPIIQKRCYKRKSISYFLEDVRRQHEYFQYFDNKIEFKNALILIFDDVFENDEAKMSLLQQSFLAEELWKNYGDSDERNIDLVLIKQICRDFKKAHKNIINTRHFKKDYHINLFKFINEGLDVQHYKKRSKNNNIGKNVQDYIEKVGFYEGHQNDSVQNPDSDTLVLGKYITENNVPTDECYLKIAQDNNSMYFDMGNTWGDLVSDRSLDLNDERLFDLFNTRVLDKAVENKADIFFSHDPLKYPNSALAKEWRYLEFVHGYIGLIKWHNKRLLFQAVKRT</sequence>
<evidence type="ECO:0000259" key="2">
    <source>
        <dbReference type="Pfam" id="PF13699"/>
    </source>
</evidence>